<name>A0A1C4F5T9_9BACT</name>
<dbReference type="GO" id="GO:0004526">
    <property type="term" value="F:ribonuclease P activity"/>
    <property type="evidence" value="ECO:0007669"/>
    <property type="project" value="InterPro"/>
</dbReference>
<proteinExistence type="predicted"/>
<gene>
    <name evidence="6" type="ORF">GA0116948_11223</name>
</gene>
<evidence type="ECO:0000256" key="1">
    <source>
        <dbReference type="ARBA" id="ARBA00022694"/>
    </source>
</evidence>
<reference evidence="6 7" key="1">
    <citation type="submission" date="2016-08" db="EMBL/GenBank/DDBJ databases">
        <authorList>
            <person name="Seilhamer J.J."/>
        </authorList>
    </citation>
    <scope>NUCLEOTIDE SEQUENCE [LARGE SCALE GENOMIC DNA]</scope>
    <source>
        <strain evidence="6 7">A37T2</strain>
    </source>
</reference>
<evidence type="ECO:0000256" key="3">
    <source>
        <dbReference type="ARBA" id="ARBA00022759"/>
    </source>
</evidence>
<keyword evidence="3" id="KW-0255">Endonuclease</keyword>
<keyword evidence="4" id="KW-0378">Hydrolase</keyword>
<dbReference type="AlphaFoldDB" id="A0A1C4F5T9"/>
<dbReference type="InterPro" id="IPR000100">
    <property type="entry name" value="RNase_P"/>
</dbReference>
<dbReference type="InterPro" id="IPR014721">
    <property type="entry name" value="Ribsml_uS5_D2-typ_fold_subgr"/>
</dbReference>
<organism evidence="6 7">
    <name type="scientific">Chitinophaga costaii</name>
    <dbReference type="NCBI Taxonomy" id="1335309"/>
    <lineage>
        <taxon>Bacteria</taxon>
        <taxon>Pseudomonadati</taxon>
        <taxon>Bacteroidota</taxon>
        <taxon>Chitinophagia</taxon>
        <taxon>Chitinophagales</taxon>
        <taxon>Chitinophagaceae</taxon>
        <taxon>Chitinophaga</taxon>
    </lineage>
</organism>
<keyword evidence="7" id="KW-1185">Reference proteome</keyword>
<dbReference type="Proteomes" id="UP000242818">
    <property type="component" value="Unassembled WGS sequence"/>
</dbReference>
<accession>A0A1C4F5T9</accession>
<dbReference type="GO" id="GO:0008033">
    <property type="term" value="P:tRNA processing"/>
    <property type="evidence" value="ECO:0007669"/>
    <property type="project" value="UniProtKB-KW"/>
</dbReference>
<dbReference type="EMBL" id="FMAR01000012">
    <property type="protein sequence ID" value="SCC51280.1"/>
    <property type="molecule type" value="Genomic_DNA"/>
</dbReference>
<dbReference type="Pfam" id="PF00825">
    <property type="entry name" value="Ribonuclease_P"/>
    <property type="match status" value="1"/>
</dbReference>
<dbReference type="Gene3D" id="3.30.230.10">
    <property type="match status" value="1"/>
</dbReference>
<evidence type="ECO:0000256" key="4">
    <source>
        <dbReference type="ARBA" id="ARBA00022801"/>
    </source>
</evidence>
<keyword evidence="5" id="KW-0694">RNA-binding</keyword>
<evidence type="ECO:0000256" key="5">
    <source>
        <dbReference type="ARBA" id="ARBA00022884"/>
    </source>
</evidence>
<evidence type="ECO:0000313" key="6">
    <source>
        <dbReference type="EMBL" id="SCC51280.1"/>
    </source>
</evidence>
<sequence>MGGLPTPAFPVQVGFTAPSRHFPHAVDRNRIKRLGRECWRLQKAPLYAHLRERQLQVSVFFLYTDKQITDYETLYKKMGQAIARLDKVLLEA</sequence>
<dbReference type="InterPro" id="IPR020568">
    <property type="entry name" value="Ribosomal_Su5_D2-typ_SF"/>
</dbReference>
<evidence type="ECO:0000313" key="7">
    <source>
        <dbReference type="Proteomes" id="UP000242818"/>
    </source>
</evidence>
<keyword evidence="1" id="KW-0819">tRNA processing</keyword>
<keyword evidence="2" id="KW-0540">Nuclease</keyword>
<evidence type="ECO:0000256" key="2">
    <source>
        <dbReference type="ARBA" id="ARBA00022722"/>
    </source>
</evidence>
<dbReference type="GO" id="GO:0000049">
    <property type="term" value="F:tRNA binding"/>
    <property type="evidence" value="ECO:0007669"/>
    <property type="project" value="InterPro"/>
</dbReference>
<dbReference type="STRING" id="1335309.GA0116948_11223"/>
<protein>
    <submittedName>
        <fullName evidence="6">Uncharacterized protein</fullName>
    </submittedName>
</protein>
<dbReference type="SUPFAM" id="SSF54211">
    <property type="entry name" value="Ribosomal protein S5 domain 2-like"/>
    <property type="match status" value="1"/>
</dbReference>